<keyword evidence="2" id="KW-1185">Reference proteome</keyword>
<evidence type="ECO:0000313" key="1">
    <source>
        <dbReference type="EMBL" id="RNA11487.1"/>
    </source>
</evidence>
<dbReference type="EMBL" id="REGN01005946">
    <property type="protein sequence ID" value="RNA11487.1"/>
    <property type="molecule type" value="Genomic_DNA"/>
</dbReference>
<accession>A0A3M7QJ55</accession>
<dbReference type="Proteomes" id="UP000276133">
    <property type="component" value="Unassembled WGS sequence"/>
</dbReference>
<comment type="caution">
    <text evidence="1">The sequence shown here is derived from an EMBL/GenBank/DDBJ whole genome shotgun (WGS) entry which is preliminary data.</text>
</comment>
<protein>
    <submittedName>
        <fullName evidence="1">Uncharacterized protein</fullName>
    </submittedName>
</protein>
<sequence length="59" mass="7039">MGNLDGTKVLNFLHLTNYTSFYVKQIFSQSHDFFKTLIVLCFKRSSFIKKFTEFSYENN</sequence>
<name>A0A3M7QJ55_BRAPC</name>
<gene>
    <name evidence="1" type="ORF">BpHYR1_020268</name>
</gene>
<proteinExistence type="predicted"/>
<organism evidence="1 2">
    <name type="scientific">Brachionus plicatilis</name>
    <name type="common">Marine rotifer</name>
    <name type="synonym">Brachionus muelleri</name>
    <dbReference type="NCBI Taxonomy" id="10195"/>
    <lineage>
        <taxon>Eukaryota</taxon>
        <taxon>Metazoa</taxon>
        <taxon>Spiralia</taxon>
        <taxon>Gnathifera</taxon>
        <taxon>Rotifera</taxon>
        <taxon>Eurotatoria</taxon>
        <taxon>Monogononta</taxon>
        <taxon>Pseudotrocha</taxon>
        <taxon>Ploima</taxon>
        <taxon>Brachionidae</taxon>
        <taxon>Brachionus</taxon>
    </lineage>
</organism>
<evidence type="ECO:0000313" key="2">
    <source>
        <dbReference type="Proteomes" id="UP000276133"/>
    </source>
</evidence>
<dbReference type="AlphaFoldDB" id="A0A3M7QJ55"/>
<reference evidence="1 2" key="1">
    <citation type="journal article" date="2018" name="Sci. Rep.">
        <title>Genomic signatures of local adaptation to the degree of environmental predictability in rotifers.</title>
        <authorList>
            <person name="Franch-Gras L."/>
            <person name="Hahn C."/>
            <person name="Garcia-Roger E.M."/>
            <person name="Carmona M.J."/>
            <person name="Serra M."/>
            <person name="Gomez A."/>
        </authorList>
    </citation>
    <scope>NUCLEOTIDE SEQUENCE [LARGE SCALE GENOMIC DNA]</scope>
    <source>
        <strain evidence="1">HYR1</strain>
    </source>
</reference>